<accession>A0A016V6C6</accession>
<name>A0A016V6C6_9BILA</name>
<organism evidence="1 2">
    <name type="scientific">Ancylostoma ceylanicum</name>
    <dbReference type="NCBI Taxonomy" id="53326"/>
    <lineage>
        <taxon>Eukaryota</taxon>
        <taxon>Metazoa</taxon>
        <taxon>Ecdysozoa</taxon>
        <taxon>Nematoda</taxon>
        <taxon>Chromadorea</taxon>
        <taxon>Rhabditida</taxon>
        <taxon>Rhabditina</taxon>
        <taxon>Rhabditomorpha</taxon>
        <taxon>Strongyloidea</taxon>
        <taxon>Ancylostomatidae</taxon>
        <taxon>Ancylostomatinae</taxon>
        <taxon>Ancylostoma</taxon>
    </lineage>
</organism>
<reference evidence="2" key="1">
    <citation type="journal article" date="2015" name="Nat. Genet.">
        <title>The genome and transcriptome of the zoonotic hookworm Ancylostoma ceylanicum identify infection-specific gene families.</title>
        <authorList>
            <person name="Schwarz E.M."/>
            <person name="Hu Y."/>
            <person name="Antoshechkin I."/>
            <person name="Miller M.M."/>
            <person name="Sternberg P.W."/>
            <person name="Aroian R.V."/>
        </authorList>
    </citation>
    <scope>NUCLEOTIDE SEQUENCE</scope>
    <source>
        <strain evidence="2">HY135</strain>
    </source>
</reference>
<keyword evidence="2" id="KW-1185">Reference proteome</keyword>
<protein>
    <submittedName>
        <fullName evidence="1">Uncharacterized protein</fullName>
    </submittedName>
</protein>
<evidence type="ECO:0000313" key="2">
    <source>
        <dbReference type="Proteomes" id="UP000024635"/>
    </source>
</evidence>
<gene>
    <name evidence="1" type="primary">Acey_s0015.g2528</name>
    <name evidence="1" type="ORF">Y032_0015g2528</name>
</gene>
<dbReference type="EMBL" id="JARK01001351">
    <property type="protein sequence ID" value="EYC23219.1"/>
    <property type="molecule type" value="Genomic_DNA"/>
</dbReference>
<comment type="caution">
    <text evidence="1">The sequence shown here is derived from an EMBL/GenBank/DDBJ whole genome shotgun (WGS) entry which is preliminary data.</text>
</comment>
<sequence>MGSGDPQAICGGLRISCFLPQSVSFPEVTLVFNAHFEKFVTVMICFSLFRSSYLFFDHIIPCFTQNCQIFTYGMKFSYFGSLHLTISFLSFHG</sequence>
<dbReference type="AlphaFoldDB" id="A0A016V6C6"/>
<proteinExistence type="predicted"/>
<evidence type="ECO:0000313" key="1">
    <source>
        <dbReference type="EMBL" id="EYC23219.1"/>
    </source>
</evidence>
<dbReference type="Proteomes" id="UP000024635">
    <property type="component" value="Unassembled WGS sequence"/>
</dbReference>